<accession>A0A0A9T4B2</accession>
<dbReference type="AlphaFoldDB" id="A0A0A9T4B2"/>
<dbReference type="EMBL" id="GBRH01235039">
    <property type="protein sequence ID" value="JAD62856.1"/>
    <property type="molecule type" value="Transcribed_RNA"/>
</dbReference>
<reference evidence="1" key="1">
    <citation type="submission" date="2014-09" db="EMBL/GenBank/DDBJ databases">
        <authorList>
            <person name="Magalhaes I.L.F."/>
            <person name="Oliveira U."/>
            <person name="Santos F.R."/>
            <person name="Vidigal T.H.D.A."/>
            <person name="Brescovit A.D."/>
            <person name="Santos A.J."/>
        </authorList>
    </citation>
    <scope>NUCLEOTIDE SEQUENCE</scope>
    <source>
        <tissue evidence="1">Shoot tissue taken approximately 20 cm above the soil surface</tissue>
    </source>
</reference>
<reference evidence="1" key="2">
    <citation type="journal article" date="2015" name="Data Brief">
        <title>Shoot transcriptome of the giant reed, Arundo donax.</title>
        <authorList>
            <person name="Barrero R.A."/>
            <person name="Guerrero F.D."/>
            <person name="Moolhuijzen P."/>
            <person name="Goolsby J.A."/>
            <person name="Tidwell J."/>
            <person name="Bellgard S.E."/>
            <person name="Bellgard M.I."/>
        </authorList>
    </citation>
    <scope>NUCLEOTIDE SEQUENCE</scope>
    <source>
        <tissue evidence="1">Shoot tissue taken approximately 20 cm above the soil surface</tissue>
    </source>
</reference>
<organism evidence="1">
    <name type="scientific">Arundo donax</name>
    <name type="common">Giant reed</name>
    <name type="synonym">Donax arundinaceus</name>
    <dbReference type="NCBI Taxonomy" id="35708"/>
    <lineage>
        <taxon>Eukaryota</taxon>
        <taxon>Viridiplantae</taxon>
        <taxon>Streptophyta</taxon>
        <taxon>Embryophyta</taxon>
        <taxon>Tracheophyta</taxon>
        <taxon>Spermatophyta</taxon>
        <taxon>Magnoliopsida</taxon>
        <taxon>Liliopsida</taxon>
        <taxon>Poales</taxon>
        <taxon>Poaceae</taxon>
        <taxon>PACMAD clade</taxon>
        <taxon>Arundinoideae</taxon>
        <taxon>Arundineae</taxon>
        <taxon>Arundo</taxon>
    </lineage>
</organism>
<evidence type="ECO:0000313" key="1">
    <source>
        <dbReference type="EMBL" id="JAD62856.1"/>
    </source>
</evidence>
<protein>
    <submittedName>
        <fullName evidence="1">Uncharacterized protein</fullName>
    </submittedName>
</protein>
<sequence length="44" mass="5022">MWYVCYARSTYACCIEINKHPAQCTAPFVCAICTSVEVYQVQAR</sequence>
<name>A0A0A9T4B2_ARUDO</name>
<proteinExistence type="predicted"/>